<keyword evidence="3" id="KW-1185">Reference proteome</keyword>
<comment type="caution">
    <text evidence="2">The sequence shown here is derived from an EMBL/GenBank/DDBJ whole genome shotgun (WGS) entry which is preliminary data.</text>
</comment>
<evidence type="ECO:0000256" key="1">
    <source>
        <dbReference type="SAM" id="MobiDB-lite"/>
    </source>
</evidence>
<protein>
    <submittedName>
        <fullName evidence="2">Uncharacterized protein</fullName>
    </submittedName>
</protein>
<feature type="compositionally biased region" description="Polar residues" evidence="1">
    <location>
        <begin position="75"/>
        <end position="89"/>
    </location>
</feature>
<accession>A0A5D3ASK0</accession>
<dbReference type="AlphaFoldDB" id="A0A5D3ASK0"/>
<gene>
    <name evidence="2" type="ORF">B9479_006660</name>
</gene>
<evidence type="ECO:0000313" key="2">
    <source>
        <dbReference type="EMBL" id="TYJ52726.1"/>
    </source>
</evidence>
<feature type="compositionally biased region" description="Low complexity" evidence="1">
    <location>
        <begin position="55"/>
        <end position="74"/>
    </location>
</feature>
<organism evidence="2 3">
    <name type="scientific">Cryptococcus floricola</name>
    <dbReference type="NCBI Taxonomy" id="2591691"/>
    <lineage>
        <taxon>Eukaryota</taxon>
        <taxon>Fungi</taxon>
        <taxon>Dikarya</taxon>
        <taxon>Basidiomycota</taxon>
        <taxon>Agaricomycotina</taxon>
        <taxon>Tremellomycetes</taxon>
        <taxon>Tremellales</taxon>
        <taxon>Cryptococcaceae</taxon>
        <taxon>Cryptococcus</taxon>
    </lineage>
</organism>
<dbReference type="Proteomes" id="UP000322245">
    <property type="component" value="Unassembled WGS sequence"/>
</dbReference>
<feature type="compositionally biased region" description="Polar residues" evidence="1">
    <location>
        <begin position="1"/>
        <end position="10"/>
    </location>
</feature>
<sequence length="115" mass="11970">MSTPSRNPDSSRIDDEEARTASNVNHHPSDPLRDPPAVAHTSRQSPWTAFEVDDTAATGQAGTAGTAFAGDSAGNSGAETAGRSFSSRLQTRIRNKPGTYMASSFSAGMLLTGTN</sequence>
<name>A0A5D3ASK0_9TREE</name>
<feature type="region of interest" description="Disordered" evidence="1">
    <location>
        <begin position="1"/>
        <end position="89"/>
    </location>
</feature>
<dbReference type="EMBL" id="NIDF01000119">
    <property type="protein sequence ID" value="TYJ52726.1"/>
    <property type="molecule type" value="Genomic_DNA"/>
</dbReference>
<reference evidence="2 3" key="1">
    <citation type="submission" date="2017-05" db="EMBL/GenBank/DDBJ databases">
        <title>The Genome Sequence of Tsuchiyaea wingfieldii DSM 27421.</title>
        <authorList>
            <person name="Cuomo C."/>
            <person name="Passer A."/>
            <person name="Billmyre B."/>
            <person name="Heitman J."/>
        </authorList>
    </citation>
    <scope>NUCLEOTIDE SEQUENCE [LARGE SCALE GENOMIC DNA]</scope>
    <source>
        <strain evidence="2 3">DSM 27421</strain>
    </source>
</reference>
<proteinExistence type="predicted"/>
<evidence type="ECO:0000313" key="3">
    <source>
        <dbReference type="Proteomes" id="UP000322245"/>
    </source>
</evidence>